<evidence type="ECO:0000313" key="2">
    <source>
        <dbReference type="Proteomes" id="UP000199251"/>
    </source>
</evidence>
<organism evidence="1 2">
    <name type="scientific">Mycobacterium lentiflavum</name>
    <dbReference type="NCBI Taxonomy" id="141349"/>
    <lineage>
        <taxon>Bacteria</taxon>
        <taxon>Bacillati</taxon>
        <taxon>Actinomycetota</taxon>
        <taxon>Actinomycetes</taxon>
        <taxon>Mycobacteriales</taxon>
        <taxon>Mycobacteriaceae</taxon>
        <taxon>Mycobacterium</taxon>
        <taxon>Mycobacterium simiae complex</taxon>
    </lineage>
</organism>
<evidence type="ECO:0000313" key="1">
    <source>
        <dbReference type="EMBL" id="CQD13446.1"/>
    </source>
</evidence>
<name>A0A0E4GXY0_MYCLN</name>
<dbReference type="Proteomes" id="UP000199251">
    <property type="component" value="Unassembled WGS sequence"/>
</dbReference>
<dbReference type="RefSeq" id="WP_090601714.1">
    <property type="nucleotide sequence ID" value="NZ_CTEE01000001.1"/>
</dbReference>
<proteinExistence type="predicted"/>
<dbReference type="EMBL" id="CTEE01000001">
    <property type="protein sequence ID" value="CQD13446.1"/>
    <property type="molecule type" value="Genomic_DNA"/>
</dbReference>
<dbReference type="OrthoDB" id="3540641at2"/>
<accession>A0A0E4GXY0</accession>
<gene>
    <name evidence="1" type="ORF">BN1232_02653</name>
</gene>
<dbReference type="STRING" id="141349.BN1232_02653"/>
<protein>
    <submittedName>
        <fullName evidence="1">Uncharacterized protein</fullName>
    </submittedName>
</protein>
<sequence>MTDSSELVAVDLTEREREFIQQALQQWVWSATGKPFPFQVLGLSKWEEFNELTGRLAHAVTGGESLSELDWTRVLFLVESSWASSVVGAGLDFAIVTGFSDTEGLTLLRGLQRKIGGVERAKLLFPAGGRTPGPEEVEEEDRWAEKVLREQQGRQYPPGL</sequence>
<reference evidence="1 2" key="1">
    <citation type="submission" date="2015-03" db="EMBL/GenBank/DDBJ databases">
        <authorList>
            <person name="Urmite Genomes"/>
        </authorList>
    </citation>
    <scope>NUCLEOTIDE SEQUENCE [LARGE SCALE GENOMIC DNA]</scope>
    <source>
        <strain evidence="1 2">CSUR P1491</strain>
    </source>
</reference>
<dbReference type="AlphaFoldDB" id="A0A0E4GXY0"/>